<feature type="binding site" evidence="10">
    <location>
        <position position="149"/>
    </location>
    <ligand>
        <name>Mn(2+)</name>
        <dbReference type="ChEBI" id="CHEBI:29035"/>
        <label>1</label>
    </ligand>
</feature>
<dbReference type="UniPathway" id="UPA00158">
    <property type="reaction ID" value="UER00270"/>
</dbReference>
<feature type="region of interest" description="Disordered" evidence="14">
    <location>
        <begin position="328"/>
        <end position="355"/>
    </location>
</feature>
<reference evidence="16" key="1">
    <citation type="journal article" date="2012" name="Comp. Biochem. Physiol. B, Biochem. Mol. Biol.">
        <title>Hepatic and extrahepatic distribution of ornithine urea cycle enzymes in holocephalan elephant fish (Callorhinchus milii).</title>
        <authorList>
            <person name="Takagi W."/>
            <person name="Kajimura M."/>
            <person name="Bell J.D."/>
            <person name="Toop T."/>
            <person name="Donald J.A."/>
            <person name="Hyodo S."/>
        </authorList>
    </citation>
    <scope>NUCLEOTIDE SEQUENCE</scope>
    <source>
        <tissue evidence="16">Liver</tissue>
    </source>
</reference>
<feature type="binding site" evidence="10">
    <location>
        <position position="147"/>
    </location>
    <ligand>
        <name>Mn(2+)</name>
        <dbReference type="ChEBI" id="CHEBI:29035"/>
        <label>1</label>
    </ligand>
</feature>
<protein>
    <recommendedName>
        <fullName evidence="3 13">Arginase</fullName>
        <ecNumber evidence="3 13">3.5.3.1</ecNumber>
    </recommendedName>
</protein>
<evidence type="ECO:0000256" key="6">
    <source>
        <dbReference type="ARBA" id="ARBA00022723"/>
    </source>
</evidence>
<dbReference type="Pfam" id="PF00491">
    <property type="entry name" value="Arginase"/>
    <property type="match status" value="1"/>
</dbReference>
<dbReference type="InterPro" id="IPR023696">
    <property type="entry name" value="Ureohydrolase_dom_sf"/>
</dbReference>
<evidence type="ECO:0000313" key="16">
    <source>
        <dbReference type="EMBL" id="BAK96223.1"/>
    </source>
</evidence>
<dbReference type="PROSITE" id="PS01053">
    <property type="entry name" value="ARGINASE_1"/>
    <property type="match status" value="1"/>
</dbReference>
<dbReference type="GO" id="GO:0030145">
    <property type="term" value="F:manganese ion binding"/>
    <property type="evidence" value="ECO:0007669"/>
    <property type="project" value="TreeGrafter"/>
</dbReference>
<dbReference type="SUPFAM" id="SSF52768">
    <property type="entry name" value="Arginase/deacetylase"/>
    <property type="match status" value="1"/>
</dbReference>
<dbReference type="AlphaFoldDB" id="G3XFX5"/>
<name>G3XFX5_CALMI</name>
<keyword evidence="8 10" id="KW-0464">Manganese</keyword>
<dbReference type="Gene3D" id="3.40.800.10">
    <property type="entry name" value="Ureohydrolase domain"/>
    <property type="match status" value="1"/>
</dbReference>
<dbReference type="PROSITE" id="PS51409">
    <property type="entry name" value="ARGINASE_2"/>
    <property type="match status" value="1"/>
</dbReference>
<evidence type="ECO:0000256" key="9">
    <source>
        <dbReference type="ARBA" id="ARBA00047391"/>
    </source>
</evidence>
<comment type="similarity">
    <text evidence="11 12">Belongs to the arginase family.</text>
</comment>
<dbReference type="GeneID" id="103175210"/>
<accession>G3XFX5</accession>
<dbReference type="InterPro" id="IPR020855">
    <property type="entry name" value="Ureohydrolase_Mn_BS"/>
</dbReference>
<reference evidence="15" key="2">
    <citation type="journal article" date="2014" name="Nature">
        <title>Elephant shark genome provides unique insights into gnathostome evolution.</title>
        <authorList>
            <consortium name="International Elephant Shark Genome Sequencing Consortium"/>
            <person name="Venkatesh B."/>
            <person name="Lee A.P."/>
            <person name="Ravi V."/>
            <person name="Maurya A.K."/>
            <person name="Lian M.M."/>
            <person name="Swann J.B."/>
            <person name="Ohta Y."/>
            <person name="Flajnik M.F."/>
            <person name="Sutoh Y."/>
            <person name="Kasahara M."/>
            <person name="Hoon S."/>
            <person name="Gangu V."/>
            <person name="Roy S.W."/>
            <person name="Irimia M."/>
            <person name="Korzh V."/>
            <person name="Kondrychyn I."/>
            <person name="Lim Z.W."/>
            <person name="Tay B.H."/>
            <person name="Tohari S."/>
            <person name="Kong K.W."/>
            <person name="Ho S."/>
            <person name="Lorente-Galdos B."/>
            <person name="Quilez J."/>
            <person name="Marques-Bonet T."/>
            <person name="Raney B.J."/>
            <person name="Ingham P.W."/>
            <person name="Tay A."/>
            <person name="Hillier L.W."/>
            <person name="Minx P."/>
            <person name="Boehm T."/>
            <person name="Wilson R.K."/>
            <person name="Brenner S."/>
            <person name="Warren W.C."/>
        </authorList>
    </citation>
    <scope>NUCLEOTIDE SEQUENCE</scope>
    <source>
        <tissue evidence="15">Liver</tissue>
    </source>
</reference>
<dbReference type="InterPro" id="IPR014033">
    <property type="entry name" value="Arginase"/>
</dbReference>
<evidence type="ECO:0000256" key="5">
    <source>
        <dbReference type="ARBA" id="ARBA00022503"/>
    </source>
</evidence>
<organism evidence="16">
    <name type="scientific">Callorhinchus milii</name>
    <name type="common">Ghost shark</name>
    <dbReference type="NCBI Taxonomy" id="7868"/>
    <lineage>
        <taxon>Eukaryota</taxon>
        <taxon>Metazoa</taxon>
        <taxon>Chordata</taxon>
        <taxon>Craniata</taxon>
        <taxon>Vertebrata</taxon>
        <taxon>Chondrichthyes</taxon>
        <taxon>Holocephali</taxon>
        <taxon>Chimaeriformes</taxon>
        <taxon>Callorhinchidae</taxon>
        <taxon>Callorhinchus</taxon>
    </lineage>
</organism>
<feature type="binding site" evidence="10">
    <location>
        <position position="122"/>
    </location>
    <ligand>
        <name>Mn(2+)</name>
        <dbReference type="ChEBI" id="CHEBI:29035"/>
        <label>1</label>
    </ligand>
</feature>
<evidence type="ECO:0000256" key="4">
    <source>
        <dbReference type="ARBA" id="ARBA00022436"/>
    </source>
</evidence>
<dbReference type="FunFam" id="3.40.800.10:FF:000005">
    <property type="entry name" value="Arginase"/>
    <property type="match status" value="1"/>
</dbReference>
<evidence type="ECO:0000256" key="3">
    <source>
        <dbReference type="ARBA" id="ARBA00012168"/>
    </source>
</evidence>
<feature type="binding site" evidence="10">
    <location>
        <position position="255"/>
    </location>
    <ligand>
        <name>Mn(2+)</name>
        <dbReference type="ChEBI" id="CHEBI:29035"/>
        <label>1</label>
    </ligand>
</feature>
<comment type="cofactor">
    <cofactor evidence="10 13">
        <name>Mn(2+)</name>
        <dbReference type="ChEBI" id="CHEBI:29035"/>
    </cofactor>
    <text evidence="10 13">Binds 2 manganese ions per subunit.</text>
</comment>
<evidence type="ECO:0000256" key="14">
    <source>
        <dbReference type="SAM" id="MobiDB-lite"/>
    </source>
</evidence>
<dbReference type="OrthoDB" id="9992747at2759"/>
<keyword evidence="4 13" id="KW-0835">Urea cycle</keyword>
<keyword evidence="6 10" id="KW-0479">Metal-binding</keyword>
<feature type="binding site" evidence="10">
    <location>
        <position position="253"/>
    </location>
    <ligand>
        <name>Mn(2+)</name>
        <dbReference type="ChEBI" id="CHEBI:29035"/>
        <label>1</label>
    </ligand>
</feature>
<dbReference type="EMBL" id="AB622987">
    <property type="protein sequence ID" value="BAK96223.1"/>
    <property type="molecule type" value="mRNA"/>
</dbReference>
<dbReference type="KEGG" id="cmk:103175210"/>
<dbReference type="CTD" id="384"/>
<evidence type="ECO:0000256" key="10">
    <source>
        <dbReference type="PIRSR" id="PIRSR036979-1"/>
    </source>
</evidence>
<dbReference type="PANTHER" id="PTHR43782">
    <property type="entry name" value="ARGINASE"/>
    <property type="match status" value="1"/>
</dbReference>
<comment type="subunit">
    <text evidence="2">Homotrimer.</text>
</comment>
<evidence type="ECO:0000256" key="12">
    <source>
        <dbReference type="RuleBase" id="RU003684"/>
    </source>
</evidence>
<keyword evidence="5 13" id="KW-0056">Arginine metabolism</keyword>
<dbReference type="PIRSF" id="PIRSF036979">
    <property type="entry name" value="Arginase"/>
    <property type="match status" value="1"/>
</dbReference>
<dbReference type="InterPro" id="IPR006035">
    <property type="entry name" value="Ureohydrolase"/>
</dbReference>
<feature type="binding site" evidence="10">
    <location>
        <position position="145"/>
    </location>
    <ligand>
        <name>Mn(2+)</name>
        <dbReference type="ChEBI" id="CHEBI:29035"/>
        <label>1</label>
    </ligand>
</feature>
<evidence type="ECO:0000313" key="15">
    <source>
        <dbReference type="EMBL" id="AFO95238.1"/>
    </source>
</evidence>
<dbReference type="GO" id="GO:0005739">
    <property type="term" value="C:mitochondrion"/>
    <property type="evidence" value="ECO:0007669"/>
    <property type="project" value="TreeGrafter"/>
</dbReference>
<dbReference type="RefSeq" id="NP_001279186.1">
    <property type="nucleotide sequence ID" value="NM_001292257.1"/>
</dbReference>
<dbReference type="PANTHER" id="PTHR43782:SF4">
    <property type="entry name" value="ARGINASE-2, MITOCHONDRIAL"/>
    <property type="match status" value="1"/>
</dbReference>
<evidence type="ECO:0000256" key="13">
    <source>
        <dbReference type="RuleBase" id="RU361159"/>
    </source>
</evidence>
<comment type="catalytic activity">
    <reaction evidence="9 13">
        <text>L-arginine + H2O = urea + L-ornithine</text>
        <dbReference type="Rhea" id="RHEA:20569"/>
        <dbReference type="ChEBI" id="CHEBI:15377"/>
        <dbReference type="ChEBI" id="CHEBI:16199"/>
        <dbReference type="ChEBI" id="CHEBI:32682"/>
        <dbReference type="ChEBI" id="CHEBI:46911"/>
        <dbReference type="EC" id="3.5.3.1"/>
    </reaction>
</comment>
<evidence type="ECO:0000256" key="7">
    <source>
        <dbReference type="ARBA" id="ARBA00022801"/>
    </source>
</evidence>
<sequence length="355" mass="38984">MSVRVRASRLFERQLQSFFKQKRSAHSVGIIGAPFSYGQKRRGVEGGPQAIRDGGLLERLSNLGCQVYDYGDLNLTTVPNDKPYNNHVHHPRTVGSANRILAESVSRAVGDGNLCVMLGGDHSLGIGSVYGNTQQQPDLCLIWVDAHADVNTPLTSPSGNLHGQSVSFLLRELQHKIPLLPGFSWLTPCISAKDVVYIGLRDVDPGEYYIMKNFGIQYFSMREIDQIGIQKVMERTLDHLIGRRKRPIHLSFDIDAFDPTLAPATGTPVIGGLTYREGMYIAEEVHNSGMLSVMDVVEVNPAIAASDEEIRATVNLAIDITTASLGQTREGSHCGIDELPSPSATYEQDEQTVRL</sequence>
<dbReference type="GO" id="GO:0000050">
    <property type="term" value="P:urea cycle"/>
    <property type="evidence" value="ECO:0007669"/>
    <property type="project" value="UniProtKB-UniPathway"/>
</dbReference>
<evidence type="ECO:0000256" key="2">
    <source>
        <dbReference type="ARBA" id="ARBA00011233"/>
    </source>
</evidence>
<evidence type="ECO:0000256" key="11">
    <source>
        <dbReference type="PROSITE-ProRule" id="PRU00742"/>
    </source>
</evidence>
<comment type="pathway">
    <text evidence="1 13">Nitrogen metabolism; urea cycle; L-ornithine and urea from L-arginine: step 1/1.</text>
</comment>
<dbReference type="GO" id="GO:0010121">
    <property type="term" value="P:L-arginine catabolic process to proline via ornithine"/>
    <property type="evidence" value="ECO:0007669"/>
    <property type="project" value="UniProtKB-ARBA"/>
</dbReference>
<dbReference type="EMBL" id="JW862721">
    <property type="protein sequence ID" value="AFO95238.1"/>
    <property type="molecule type" value="mRNA"/>
</dbReference>
<dbReference type="CDD" id="cd09989">
    <property type="entry name" value="Arginase"/>
    <property type="match status" value="1"/>
</dbReference>
<dbReference type="GO" id="GO:0004053">
    <property type="term" value="F:arginase activity"/>
    <property type="evidence" value="ECO:0007669"/>
    <property type="project" value="UniProtKB-EC"/>
</dbReference>
<evidence type="ECO:0000256" key="1">
    <source>
        <dbReference type="ARBA" id="ARBA00005098"/>
    </source>
</evidence>
<keyword evidence="7 12" id="KW-0378">Hydrolase</keyword>
<evidence type="ECO:0000256" key="8">
    <source>
        <dbReference type="ARBA" id="ARBA00023211"/>
    </source>
</evidence>
<dbReference type="NCBIfam" id="TIGR01229">
    <property type="entry name" value="rocF_arginase"/>
    <property type="match status" value="1"/>
</dbReference>
<dbReference type="EC" id="3.5.3.1" evidence="3 13"/>
<proteinExistence type="evidence at transcript level"/>
<dbReference type="PRINTS" id="PR00116">
    <property type="entry name" value="ARGINASE"/>
</dbReference>